<evidence type="ECO:0000259" key="8">
    <source>
        <dbReference type="PROSITE" id="PS51742"/>
    </source>
</evidence>
<dbReference type="Pfam" id="PF03479">
    <property type="entry name" value="PCC"/>
    <property type="match status" value="1"/>
</dbReference>
<gene>
    <name evidence="9" type="ORF">CITCOLO1_LOCUS6088</name>
</gene>
<dbReference type="PROSITE" id="PS51742">
    <property type="entry name" value="PPC"/>
    <property type="match status" value="1"/>
</dbReference>
<dbReference type="Gene3D" id="3.30.1330.80">
    <property type="entry name" value="Hypothetical protein, similar to alpha- acetolactate decarboxylase, domain 2"/>
    <property type="match status" value="1"/>
</dbReference>
<feature type="compositionally biased region" description="Low complexity" evidence="6">
    <location>
        <begin position="82"/>
        <end position="95"/>
    </location>
</feature>
<comment type="function">
    <text evidence="5">Transcription factor that specifically binds AT-rich DNA sequences related to the nuclear matrix attachment regions (MARs).</text>
</comment>
<feature type="region of interest" description="Disordered" evidence="6">
    <location>
        <begin position="26"/>
        <end position="108"/>
    </location>
</feature>
<dbReference type="PANTHER" id="PTHR31500:SF45">
    <property type="entry name" value="AT-HOOK MOTIF NUCLEAR-LOCALIZED PROTEIN"/>
    <property type="match status" value="1"/>
</dbReference>
<reference evidence="9 10" key="1">
    <citation type="submission" date="2024-03" db="EMBL/GenBank/DDBJ databases">
        <authorList>
            <person name="Gkanogiannis A."/>
            <person name="Becerra Lopez-Lavalle L."/>
        </authorList>
    </citation>
    <scope>NUCLEOTIDE SEQUENCE [LARGE SCALE GENOMIC DNA]</scope>
</reference>
<proteinExistence type="predicted"/>
<dbReference type="InterPro" id="IPR039605">
    <property type="entry name" value="AHL"/>
</dbReference>
<dbReference type="Proteomes" id="UP001642487">
    <property type="component" value="Chromosome 2"/>
</dbReference>
<feature type="transmembrane region" description="Helical" evidence="7">
    <location>
        <begin position="206"/>
        <end position="228"/>
    </location>
</feature>
<accession>A0ABP0Y1M7</accession>
<dbReference type="CDD" id="cd11378">
    <property type="entry name" value="DUF296"/>
    <property type="match status" value="1"/>
</dbReference>
<evidence type="ECO:0000256" key="6">
    <source>
        <dbReference type="SAM" id="MobiDB-lite"/>
    </source>
</evidence>
<evidence type="ECO:0000256" key="3">
    <source>
        <dbReference type="ARBA" id="ARBA00023163"/>
    </source>
</evidence>
<feature type="domain" description="PPC" evidence="8">
    <location>
        <begin position="112"/>
        <end position="233"/>
    </location>
</feature>
<evidence type="ECO:0000256" key="2">
    <source>
        <dbReference type="ARBA" id="ARBA00023125"/>
    </source>
</evidence>
<dbReference type="InterPro" id="IPR005175">
    <property type="entry name" value="PPC_dom"/>
</dbReference>
<protein>
    <recommendedName>
        <fullName evidence="5">AT-hook motif nuclear-localized protein</fullName>
    </recommendedName>
</protein>
<dbReference type="PANTHER" id="PTHR31500">
    <property type="entry name" value="AT-HOOK MOTIF NUCLEAR-LOCALIZED PROTEIN 9"/>
    <property type="match status" value="1"/>
</dbReference>
<evidence type="ECO:0000313" key="9">
    <source>
        <dbReference type="EMBL" id="CAK9314340.1"/>
    </source>
</evidence>
<keyword evidence="7" id="KW-0812">Transmembrane</keyword>
<keyword evidence="2 5" id="KW-0238">DNA-binding</keyword>
<organism evidence="9 10">
    <name type="scientific">Citrullus colocynthis</name>
    <name type="common">colocynth</name>
    <dbReference type="NCBI Taxonomy" id="252529"/>
    <lineage>
        <taxon>Eukaryota</taxon>
        <taxon>Viridiplantae</taxon>
        <taxon>Streptophyta</taxon>
        <taxon>Embryophyta</taxon>
        <taxon>Tracheophyta</taxon>
        <taxon>Spermatophyta</taxon>
        <taxon>Magnoliopsida</taxon>
        <taxon>eudicotyledons</taxon>
        <taxon>Gunneridae</taxon>
        <taxon>Pentapetalae</taxon>
        <taxon>rosids</taxon>
        <taxon>fabids</taxon>
        <taxon>Cucurbitales</taxon>
        <taxon>Cucurbitaceae</taxon>
        <taxon>Benincaseae</taxon>
        <taxon>Citrullus</taxon>
    </lineage>
</organism>
<comment type="domain">
    <text evidence="5">The PPC domain mediates interactions between AHL proteins.</text>
</comment>
<evidence type="ECO:0000256" key="5">
    <source>
        <dbReference type="RuleBase" id="RU367031"/>
    </source>
</evidence>
<evidence type="ECO:0000256" key="1">
    <source>
        <dbReference type="ARBA" id="ARBA00023015"/>
    </source>
</evidence>
<keyword evidence="7" id="KW-1133">Transmembrane helix</keyword>
<feature type="compositionally biased region" description="Basic and acidic residues" evidence="6">
    <location>
        <begin position="33"/>
        <end position="51"/>
    </location>
</feature>
<name>A0ABP0Y1M7_9ROSI</name>
<dbReference type="SUPFAM" id="SSF117856">
    <property type="entry name" value="AF0104/ALDC/Ptd012-like"/>
    <property type="match status" value="1"/>
</dbReference>
<keyword evidence="1 5" id="KW-0805">Transcription regulation</keyword>
<keyword evidence="3 5" id="KW-0804">Transcription</keyword>
<keyword evidence="10" id="KW-1185">Reference proteome</keyword>
<sequence>MEPQNRRKFTVKCELSEIRQDINNFESYTAADDEQKSVENSDIVEEKRLSESADGEIISKKKKRGRPRKCDAVDRKNPPQESFSSSADSQTTSKPRPGRPPGSGGYAWDTAGGSFTPHIVLVAPGEDIVNRISTFSKSDPRAAICFISAVGLVSTVHLYQHDYDSELDTNLRFEGMFEILRLSGWFVGGDPLKRISISLAKHDGQVFGGIVASSLIAATPTQIIVGSFKQQME</sequence>
<feature type="transmembrane region" description="Helical" evidence="7">
    <location>
        <begin position="141"/>
        <end position="159"/>
    </location>
</feature>
<keyword evidence="4 5" id="KW-0539">Nucleus</keyword>
<evidence type="ECO:0000256" key="4">
    <source>
        <dbReference type="ARBA" id="ARBA00023242"/>
    </source>
</evidence>
<keyword evidence="7" id="KW-0472">Membrane</keyword>
<feature type="compositionally biased region" description="Basic and acidic residues" evidence="6">
    <location>
        <begin position="68"/>
        <end position="78"/>
    </location>
</feature>
<evidence type="ECO:0000313" key="10">
    <source>
        <dbReference type="Proteomes" id="UP001642487"/>
    </source>
</evidence>
<comment type="subcellular location">
    <subcellularLocation>
        <location evidence="5">Nucleus</location>
    </subcellularLocation>
</comment>
<evidence type="ECO:0000256" key="7">
    <source>
        <dbReference type="SAM" id="Phobius"/>
    </source>
</evidence>
<dbReference type="EMBL" id="OZ021736">
    <property type="protein sequence ID" value="CAK9314340.1"/>
    <property type="molecule type" value="Genomic_DNA"/>
</dbReference>